<evidence type="ECO:0000313" key="3">
    <source>
        <dbReference type="Proteomes" id="UP000270094"/>
    </source>
</evidence>
<evidence type="ECO:0000313" key="2">
    <source>
        <dbReference type="EMBL" id="VDM66408.1"/>
    </source>
</evidence>
<feature type="transmembrane region" description="Helical" evidence="1">
    <location>
        <begin position="81"/>
        <end position="104"/>
    </location>
</feature>
<dbReference type="PANTHER" id="PTHR46709:SF10">
    <property type="entry name" value="G-PROTEIN COUPLED RECEPTORS FAMILY 1 PROFILE DOMAIN-CONTAINING PROTEIN"/>
    <property type="match status" value="1"/>
</dbReference>
<accession>A0A3P7KCY0</accession>
<protein>
    <recommendedName>
        <fullName evidence="4">G-protein coupled receptors family 1 profile domain-containing protein</fullName>
    </recommendedName>
</protein>
<organism evidence="2 3">
    <name type="scientific">Strongylus vulgaris</name>
    <name type="common">Blood worm</name>
    <dbReference type="NCBI Taxonomy" id="40348"/>
    <lineage>
        <taxon>Eukaryota</taxon>
        <taxon>Metazoa</taxon>
        <taxon>Ecdysozoa</taxon>
        <taxon>Nematoda</taxon>
        <taxon>Chromadorea</taxon>
        <taxon>Rhabditida</taxon>
        <taxon>Rhabditina</taxon>
        <taxon>Rhabditomorpha</taxon>
        <taxon>Strongyloidea</taxon>
        <taxon>Strongylidae</taxon>
        <taxon>Strongylus</taxon>
    </lineage>
</organism>
<dbReference type="Proteomes" id="UP000270094">
    <property type="component" value="Unassembled WGS sequence"/>
</dbReference>
<dbReference type="OrthoDB" id="5790572at2759"/>
<sequence length="183" mass="21154">MLILATFERYTWIVKRKTNVSAKARPLSVLILVIVATGIRIPAALALTVSHFPECPDFFRTLAVDVLPWVKESTFYAAFDLYGMAFLQTFLPFVTLFSLNFVIIRKLCKFNSKSRRSSFAMLPGIRPSLLSSLRRYKMPGTVRSAIYTMVLPIYFFPYKYKVQEKHLFIIKFIITKIEDYTGI</sequence>
<keyword evidence="1" id="KW-1133">Transmembrane helix</keyword>
<evidence type="ECO:0008006" key="4">
    <source>
        <dbReference type="Google" id="ProtNLM"/>
    </source>
</evidence>
<gene>
    <name evidence="2" type="ORF">SVUK_LOCUS1406</name>
</gene>
<evidence type="ECO:0000256" key="1">
    <source>
        <dbReference type="SAM" id="Phobius"/>
    </source>
</evidence>
<keyword evidence="3" id="KW-1185">Reference proteome</keyword>
<dbReference type="PANTHER" id="PTHR46709">
    <property type="entry name" value="PROTEIN CBG23488-RELATED"/>
    <property type="match status" value="1"/>
</dbReference>
<proteinExistence type="predicted"/>
<reference evidence="2 3" key="1">
    <citation type="submission" date="2018-11" db="EMBL/GenBank/DDBJ databases">
        <authorList>
            <consortium name="Pathogen Informatics"/>
        </authorList>
    </citation>
    <scope>NUCLEOTIDE SEQUENCE [LARGE SCALE GENOMIC DNA]</scope>
</reference>
<dbReference type="AlphaFoldDB" id="A0A3P7KCY0"/>
<keyword evidence="1" id="KW-0472">Membrane</keyword>
<dbReference type="Gene3D" id="1.20.1070.10">
    <property type="entry name" value="Rhodopsin 7-helix transmembrane proteins"/>
    <property type="match status" value="1"/>
</dbReference>
<keyword evidence="1" id="KW-0812">Transmembrane</keyword>
<dbReference type="EMBL" id="UYYB01002752">
    <property type="protein sequence ID" value="VDM66408.1"/>
    <property type="molecule type" value="Genomic_DNA"/>
</dbReference>
<name>A0A3P7KCY0_STRVU</name>